<dbReference type="PANTHER" id="PTHR46233">
    <property type="entry name" value="HYDROXYACYLGLUTATHIONE HYDROLASE GLOC"/>
    <property type="match status" value="1"/>
</dbReference>
<feature type="domain" description="Metallo-beta-lactamase" evidence="1">
    <location>
        <begin position="18"/>
        <end position="214"/>
    </location>
</feature>
<organism evidence="2 3">
    <name type="scientific">Sphaerisporangium siamense</name>
    <dbReference type="NCBI Taxonomy" id="795645"/>
    <lineage>
        <taxon>Bacteria</taxon>
        <taxon>Bacillati</taxon>
        <taxon>Actinomycetota</taxon>
        <taxon>Actinomycetes</taxon>
        <taxon>Streptosporangiales</taxon>
        <taxon>Streptosporangiaceae</taxon>
        <taxon>Sphaerisporangium</taxon>
    </lineage>
</organism>
<evidence type="ECO:0000259" key="1">
    <source>
        <dbReference type="SMART" id="SM00849"/>
    </source>
</evidence>
<dbReference type="EMBL" id="JACHND010000001">
    <property type="protein sequence ID" value="MBB4704644.1"/>
    <property type="molecule type" value="Genomic_DNA"/>
</dbReference>
<dbReference type="SUPFAM" id="SSF56281">
    <property type="entry name" value="Metallo-hydrolase/oxidoreductase"/>
    <property type="match status" value="1"/>
</dbReference>
<dbReference type="InterPro" id="IPR001279">
    <property type="entry name" value="Metallo-B-lactamas"/>
</dbReference>
<reference evidence="2 3" key="1">
    <citation type="submission" date="2020-08" db="EMBL/GenBank/DDBJ databases">
        <title>Sequencing the genomes of 1000 actinobacteria strains.</title>
        <authorList>
            <person name="Klenk H.-P."/>
        </authorList>
    </citation>
    <scope>NUCLEOTIDE SEQUENCE [LARGE SCALE GENOMIC DNA]</scope>
    <source>
        <strain evidence="2 3">DSM 45784</strain>
    </source>
</reference>
<dbReference type="AlphaFoldDB" id="A0A7W7DDP4"/>
<dbReference type="PANTHER" id="PTHR46233:SF4">
    <property type="entry name" value="METALLO-BETA-LACTAMASE DOMAIN-CONTAINING PROTEIN"/>
    <property type="match status" value="1"/>
</dbReference>
<accession>A0A7W7DDP4</accession>
<dbReference type="Gene3D" id="3.60.15.10">
    <property type="entry name" value="Ribonuclease Z/Hydroxyacylglutathione hydrolase-like"/>
    <property type="match status" value="1"/>
</dbReference>
<keyword evidence="3" id="KW-1185">Reference proteome</keyword>
<proteinExistence type="predicted"/>
<dbReference type="SMART" id="SM00849">
    <property type="entry name" value="Lactamase_B"/>
    <property type="match status" value="1"/>
</dbReference>
<dbReference type="Pfam" id="PF00753">
    <property type="entry name" value="Lactamase_B"/>
    <property type="match status" value="1"/>
</dbReference>
<evidence type="ECO:0000313" key="3">
    <source>
        <dbReference type="Proteomes" id="UP000542210"/>
    </source>
</evidence>
<dbReference type="InterPro" id="IPR036866">
    <property type="entry name" value="RibonucZ/Hydroxyglut_hydro"/>
</dbReference>
<protein>
    <submittedName>
        <fullName evidence="2">Glyoxylase-like metal-dependent hydrolase (Beta-lactamase superfamily II)</fullName>
    </submittedName>
</protein>
<dbReference type="InterPro" id="IPR051453">
    <property type="entry name" value="MBL_Glyoxalase_II"/>
</dbReference>
<dbReference type="RefSeq" id="WP_184885808.1">
    <property type="nucleotide sequence ID" value="NZ_BOOV01000019.1"/>
</dbReference>
<gene>
    <name evidence="2" type="ORF">BJ982_006188</name>
</gene>
<name>A0A7W7DDP4_9ACTN</name>
<comment type="caution">
    <text evidence="2">The sequence shown here is derived from an EMBL/GenBank/DDBJ whole genome shotgun (WGS) entry which is preliminary data.</text>
</comment>
<sequence length="235" mass="24505">MKAATEAVLRRVVVGVLDTNCWVLHARGDRRALVVDPGDEPGRVLAAVADLDVVAVLLTHAHFDHVLAAPDVAGSLGVPVLAHPAEAPVWPHEIETARRAGHWDAGTATADLLARDPALLAFSAGAARWDGAYTPVADGEVLTVGPLEVTALHTPGHTPGGLTLSVDGHLLTGDTLFPGGPGLTGPALSDFPAIIDSVRRLLTWPGPTRIHPGHGPDTTVAAERPHLDSWIARGW</sequence>
<evidence type="ECO:0000313" key="2">
    <source>
        <dbReference type="EMBL" id="MBB4704644.1"/>
    </source>
</evidence>
<dbReference type="CDD" id="cd06262">
    <property type="entry name" value="metallo-hydrolase-like_MBL-fold"/>
    <property type="match status" value="1"/>
</dbReference>
<dbReference type="Proteomes" id="UP000542210">
    <property type="component" value="Unassembled WGS sequence"/>
</dbReference>
<keyword evidence="2" id="KW-0378">Hydrolase</keyword>
<dbReference type="GO" id="GO:0016787">
    <property type="term" value="F:hydrolase activity"/>
    <property type="evidence" value="ECO:0007669"/>
    <property type="project" value="UniProtKB-KW"/>
</dbReference>